<accession>A0A9P9YC30</accession>
<evidence type="ECO:0000313" key="2">
    <source>
        <dbReference type="Proteomes" id="UP001059596"/>
    </source>
</evidence>
<dbReference type="EMBL" id="JAMKOV010000079">
    <property type="protein sequence ID" value="KAI8034203.1"/>
    <property type="molecule type" value="Genomic_DNA"/>
</dbReference>
<name>A0A9P9YC30_9MUSC</name>
<gene>
    <name evidence="1" type="ORF">M5D96_013054</name>
</gene>
<keyword evidence="2" id="KW-1185">Reference proteome</keyword>
<reference evidence="1" key="1">
    <citation type="journal article" date="2023" name="Genome Biol. Evol.">
        <title>Long-read-based Genome Assembly of Drosophila gunungcola Reveals Fewer Chemosensory Genes in Flower-breeding Species.</title>
        <authorList>
            <person name="Negi A."/>
            <person name="Liao B.Y."/>
            <person name="Yeh S.D."/>
        </authorList>
    </citation>
    <scope>NUCLEOTIDE SEQUENCE</scope>
    <source>
        <strain evidence="1">Sukarami</strain>
    </source>
</reference>
<protein>
    <submittedName>
        <fullName evidence="1">Uncharacterized protein</fullName>
    </submittedName>
</protein>
<dbReference type="Proteomes" id="UP001059596">
    <property type="component" value="Unassembled WGS sequence"/>
</dbReference>
<comment type="caution">
    <text evidence="1">The sequence shown here is derived from an EMBL/GenBank/DDBJ whole genome shotgun (WGS) entry which is preliminary data.</text>
</comment>
<evidence type="ECO:0000313" key="1">
    <source>
        <dbReference type="EMBL" id="KAI8034203.1"/>
    </source>
</evidence>
<dbReference type="AlphaFoldDB" id="A0A9P9YC30"/>
<proteinExistence type="predicted"/>
<sequence>MCVANLNTVHTDAHLLRVSKYLRIATDFQTTRRQLKMFYELSKVGHCANYAFRLWTSFGSSKVVRSAKQKNATPISKKKYQLNYLVS</sequence>
<organism evidence="1 2">
    <name type="scientific">Drosophila gunungcola</name>
    <name type="common">fruit fly</name>
    <dbReference type="NCBI Taxonomy" id="103775"/>
    <lineage>
        <taxon>Eukaryota</taxon>
        <taxon>Metazoa</taxon>
        <taxon>Ecdysozoa</taxon>
        <taxon>Arthropoda</taxon>
        <taxon>Hexapoda</taxon>
        <taxon>Insecta</taxon>
        <taxon>Pterygota</taxon>
        <taxon>Neoptera</taxon>
        <taxon>Endopterygota</taxon>
        <taxon>Diptera</taxon>
        <taxon>Brachycera</taxon>
        <taxon>Muscomorpha</taxon>
        <taxon>Ephydroidea</taxon>
        <taxon>Drosophilidae</taxon>
        <taxon>Drosophila</taxon>
        <taxon>Sophophora</taxon>
    </lineage>
</organism>